<dbReference type="EMBL" id="JACIJS010000004">
    <property type="protein sequence ID" value="MBB5515567.1"/>
    <property type="molecule type" value="Genomic_DNA"/>
</dbReference>
<dbReference type="InterPro" id="IPR036812">
    <property type="entry name" value="NAD(P)_OxRdtase_dom_sf"/>
</dbReference>
<dbReference type="Pfam" id="PF00248">
    <property type="entry name" value="Aldo_ket_red"/>
    <property type="match status" value="1"/>
</dbReference>
<sequence>MDFLGKDIAPLGMGCWPIGGEMYDGDTPIGYSGTDDATSIRTIHAALDAGIRLFDTAAAYGAGHADRLLAQALRGRDDVVIVSKVGIPINETTKRLEIGTPATPDMILPQIEACLRRLERDQIDVMLLHLNALPPAEALPLFEQMEIARERGLIASYGWSTDMVRNVEAMAARPGFSTVEFARNMLIDADAIQAVTAEHDLYRLIRSPLGMGMLTGRYSSRNPITANDIRKSGQVRTDYFEDGQPKPEFLAALDAARDLLTTAGRSLTQGALCWLWAKDAHNIPVPGARTVEQITDSAGALAHGPLPADVMAEIDRHLPKSLILKGDQPR</sequence>
<keyword evidence="1" id="KW-0560">Oxidoreductase</keyword>
<feature type="domain" description="NADP-dependent oxidoreductase" evidence="2">
    <location>
        <begin position="11"/>
        <end position="317"/>
    </location>
</feature>
<evidence type="ECO:0000313" key="4">
    <source>
        <dbReference type="Proteomes" id="UP000553766"/>
    </source>
</evidence>
<dbReference type="PANTHER" id="PTHR43364">
    <property type="entry name" value="NADH-SPECIFIC METHYLGLYOXAL REDUCTASE-RELATED"/>
    <property type="match status" value="1"/>
</dbReference>
<dbReference type="InterPro" id="IPR050523">
    <property type="entry name" value="AKR_Detox_Biosynth"/>
</dbReference>
<dbReference type="SUPFAM" id="SSF51430">
    <property type="entry name" value="NAD(P)-linked oxidoreductase"/>
    <property type="match status" value="1"/>
</dbReference>
<protein>
    <submittedName>
        <fullName evidence="3">Aryl-alcohol dehydrogenase-like predicted oxidoreductase</fullName>
    </submittedName>
</protein>
<dbReference type="Gene3D" id="3.20.20.100">
    <property type="entry name" value="NADP-dependent oxidoreductase domain"/>
    <property type="match status" value="1"/>
</dbReference>
<keyword evidence="4" id="KW-1185">Reference proteome</keyword>
<dbReference type="RefSeq" id="WP_184010340.1">
    <property type="nucleotide sequence ID" value="NZ_JACIJS010000004.1"/>
</dbReference>
<comment type="caution">
    <text evidence="3">The sequence shown here is derived from an EMBL/GenBank/DDBJ whole genome shotgun (WGS) entry which is preliminary data.</text>
</comment>
<name>A0A840X4G5_9RHOB</name>
<dbReference type="GO" id="GO:0005829">
    <property type="term" value="C:cytosol"/>
    <property type="evidence" value="ECO:0007669"/>
    <property type="project" value="TreeGrafter"/>
</dbReference>
<evidence type="ECO:0000259" key="2">
    <source>
        <dbReference type="Pfam" id="PF00248"/>
    </source>
</evidence>
<dbReference type="Proteomes" id="UP000553766">
    <property type="component" value="Unassembled WGS sequence"/>
</dbReference>
<gene>
    <name evidence="3" type="ORF">FHS89_001579</name>
</gene>
<evidence type="ECO:0000256" key="1">
    <source>
        <dbReference type="ARBA" id="ARBA00023002"/>
    </source>
</evidence>
<dbReference type="PANTHER" id="PTHR43364:SF4">
    <property type="entry name" value="NAD(P)-LINKED OXIDOREDUCTASE SUPERFAMILY PROTEIN"/>
    <property type="match status" value="1"/>
</dbReference>
<proteinExistence type="predicted"/>
<dbReference type="GO" id="GO:0016491">
    <property type="term" value="F:oxidoreductase activity"/>
    <property type="evidence" value="ECO:0007669"/>
    <property type="project" value="UniProtKB-KW"/>
</dbReference>
<dbReference type="AlphaFoldDB" id="A0A840X4G5"/>
<accession>A0A840X4G5</accession>
<organism evidence="3 4">
    <name type="scientific">Rubricella aquisinus</name>
    <dbReference type="NCBI Taxonomy" id="2028108"/>
    <lineage>
        <taxon>Bacteria</taxon>
        <taxon>Pseudomonadati</taxon>
        <taxon>Pseudomonadota</taxon>
        <taxon>Alphaproteobacteria</taxon>
        <taxon>Rhodobacterales</taxon>
        <taxon>Paracoccaceae</taxon>
        <taxon>Rubricella</taxon>
    </lineage>
</organism>
<evidence type="ECO:0000313" key="3">
    <source>
        <dbReference type="EMBL" id="MBB5515567.1"/>
    </source>
</evidence>
<reference evidence="3 4" key="1">
    <citation type="submission" date="2020-08" db="EMBL/GenBank/DDBJ databases">
        <title>Genomic Encyclopedia of Type Strains, Phase IV (KMG-IV): sequencing the most valuable type-strain genomes for metagenomic binning, comparative biology and taxonomic classification.</title>
        <authorList>
            <person name="Goeker M."/>
        </authorList>
    </citation>
    <scope>NUCLEOTIDE SEQUENCE [LARGE SCALE GENOMIC DNA]</scope>
    <source>
        <strain evidence="3 4">DSM 103377</strain>
    </source>
</reference>
<dbReference type="InterPro" id="IPR023210">
    <property type="entry name" value="NADP_OxRdtase_dom"/>
</dbReference>